<evidence type="ECO:0000313" key="1">
    <source>
        <dbReference type="EMBL" id="EJD33545.1"/>
    </source>
</evidence>
<reference evidence="2" key="1">
    <citation type="journal article" date="2012" name="Science">
        <title>The Paleozoic origin of enzymatic lignin decomposition reconstructed from 31 fungal genomes.</title>
        <authorList>
            <person name="Floudas D."/>
            <person name="Binder M."/>
            <person name="Riley R."/>
            <person name="Barry K."/>
            <person name="Blanchette R.A."/>
            <person name="Henrissat B."/>
            <person name="Martinez A.T."/>
            <person name="Otillar R."/>
            <person name="Spatafora J.W."/>
            <person name="Yadav J.S."/>
            <person name="Aerts A."/>
            <person name="Benoit I."/>
            <person name="Boyd A."/>
            <person name="Carlson A."/>
            <person name="Copeland A."/>
            <person name="Coutinho P.M."/>
            <person name="de Vries R.P."/>
            <person name="Ferreira P."/>
            <person name="Findley K."/>
            <person name="Foster B."/>
            <person name="Gaskell J."/>
            <person name="Glotzer D."/>
            <person name="Gorecki P."/>
            <person name="Heitman J."/>
            <person name="Hesse C."/>
            <person name="Hori C."/>
            <person name="Igarashi K."/>
            <person name="Jurgens J.A."/>
            <person name="Kallen N."/>
            <person name="Kersten P."/>
            <person name="Kohler A."/>
            <person name="Kuees U."/>
            <person name="Kumar T.K.A."/>
            <person name="Kuo A."/>
            <person name="LaButti K."/>
            <person name="Larrondo L.F."/>
            <person name="Lindquist E."/>
            <person name="Ling A."/>
            <person name="Lombard V."/>
            <person name="Lucas S."/>
            <person name="Lundell T."/>
            <person name="Martin R."/>
            <person name="McLaughlin D.J."/>
            <person name="Morgenstern I."/>
            <person name="Morin E."/>
            <person name="Murat C."/>
            <person name="Nagy L.G."/>
            <person name="Nolan M."/>
            <person name="Ohm R.A."/>
            <person name="Patyshakuliyeva A."/>
            <person name="Rokas A."/>
            <person name="Ruiz-Duenas F.J."/>
            <person name="Sabat G."/>
            <person name="Salamov A."/>
            <person name="Samejima M."/>
            <person name="Schmutz J."/>
            <person name="Slot J.C."/>
            <person name="St John F."/>
            <person name="Stenlid J."/>
            <person name="Sun H."/>
            <person name="Sun S."/>
            <person name="Syed K."/>
            <person name="Tsang A."/>
            <person name="Wiebenga A."/>
            <person name="Young D."/>
            <person name="Pisabarro A."/>
            <person name="Eastwood D.C."/>
            <person name="Martin F."/>
            <person name="Cullen D."/>
            <person name="Grigoriev I.V."/>
            <person name="Hibbett D.S."/>
        </authorList>
    </citation>
    <scope>NUCLEOTIDE SEQUENCE [LARGE SCALE GENOMIC DNA]</scope>
    <source>
        <strain evidence="2">TFB10046</strain>
    </source>
</reference>
<organism evidence="1 2">
    <name type="scientific">Auricularia subglabra (strain TFB-10046 / SS5)</name>
    <name type="common">White-rot fungus</name>
    <name type="synonym">Auricularia delicata (strain TFB10046)</name>
    <dbReference type="NCBI Taxonomy" id="717982"/>
    <lineage>
        <taxon>Eukaryota</taxon>
        <taxon>Fungi</taxon>
        <taxon>Dikarya</taxon>
        <taxon>Basidiomycota</taxon>
        <taxon>Agaricomycotina</taxon>
        <taxon>Agaricomycetes</taxon>
        <taxon>Auriculariales</taxon>
        <taxon>Auriculariaceae</taxon>
        <taxon>Auricularia</taxon>
    </lineage>
</organism>
<sequence length="139" mass="14188">MENALQLELASAAAALPLSTGNPPQSAASVSHTAEPRSIENWLAFNAPVEGGTQLAGVSAGHALAATSGSNGLTGYAQSVPTSTNQAGTILHQYALPFVSGMKSVEYCVTTSCEISGKVVGTTMTVTRSEENKGMEESE</sequence>
<keyword evidence="2" id="KW-1185">Reference proteome</keyword>
<accession>J0WMH2</accession>
<protein>
    <submittedName>
        <fullName evidence="1">Uncharacterized protein</fullName>
    </submittedName>
</protein>
<dbReference type="KEGG" id="adl:AURDEDRAFT_177372"/>
<dbReference type="Proteomes" id="UP000006514">
    <property type="component" value="Unassembled WGS sequence"/>
</dbReference>
<evidence type="ECO:0000313" key="2">
    <source>
        <dbReference type="Proteomes" id="UP000006514"/>
    </source>
</evidence>
<proteinExistence type="predicted"/>
<name>J0WMH2_AURST</name>
<gene>
    <name evidence="1" type="ORF">AURDEDRAFT_177372</name>
</gene>
<dbReference type="EMBL" id="JH688181">
    <property type="protein sequence ID" value="EJD33545.1"/>
    <property type="molecule type" value="Genomic_DNA"/>
</dbReference>
<dbReference type="InParanoid" id="J0WMH2"/>
<dbReference type="AlphaFoldDB" id="J0WMH2"/>